<feature type="region of interest" description="Disordered" evidence="1">
    <location>
        <begin position="1"/>
        <end position="33"/>
    </location>
</feature>
<dbReference type="RefSeq" id="WP_087112894.1">
    <property type="nucleotide sequence ID" value="NZ_CBCSCN010000005.1"/>
</dbReference>
<evidence type="ECO:0000313" key="3">
    <source>
        <dbReference type="Proteomes" id="UP000196573"/>
    </source>
</evidence>
<reference evidence="2 3" key="1">
    <citation type="submission" date="2017-03" db="EMBL/GenBank/DDBJ databases">
        <authorList>
            <person name="Afonso C.L."/>
            <person name="Miller P.J."/>
            <person name="Scott M.A."/>
            <person name="Spackman E."/>
            <person name="Goraichik I."/>
            <person name="Dimitrov K.M."/>
            <person name="Suarez D.L."/>
            <person name="Swayne D.E."/>
        </authorList>
    </citation>
    <scope>NUCLEOTIDE SEQUENCE [LARGE SCALE GENOMIC DNA]</scope>
    <source>
        <strain evidence="2">SB41UT1</strain>
    </source>
</reference>
<evidence type="ECO:0000313" key="2">
    <source>
        <dbReference type="EMBL" id="SMA50461.1"/>
    </source>
</evidence>
<name>A0A1X7AQ60_9GAMM</name>
<protein>
    <submittedName>
        <fullName evidence="2">Uncharacterized protein</fullName>
    </submittedName>
</protein>
<organism evidence="2 3">
    <name type="scientific">Parendozoicomonas haliclonae</name>
    <dbReference type="NCBI Taxonomy" id="1960125"/>
    <lineage>
        <taxon>Bacteria</taxon>
        <taxon>Pseudomonadati</taxon>
        <taxon>Pseudomonadota</taxon>
        <taxon>Gammaproteobacteria</taxon>
        <taxon>Oceanospirillales</taxon>
        <taxon>Endozoicomonadaceae</taxon>
        <taxon>Parendozoicomonas</taxon>
    </lineage>
</organism>
<gene>
    <name evidence="2" type="ORF">EHSB41UT_04272</name>
</gene>
<sequence>MHKSSLAGRKRGTSTRPPLEDTEQGRVTKKAKHSFMSKKVSGCLNKIIMVGNSAHILQAANYACGRSHQPQKPVYAISPSTKVFPEVVSHCGSYSVTPVGCFPRTLIQMGREKIAKERVAPISPETDHICMVFNPAQYFTRSLAREVMQTVRDQNPDNKVQLSILLANPDCAHELRPHSKTLTELESVAHSEFQEKPSQYHHVKESMPNNAGETHLLLGPFSHPNLYAQTQAQAFEQTSAFFRGEKTAPVLRTPPKRGLAKLLETVGVDKLVSYAKQGTGALVSGTSKLLGSWYEDAPIGLHSLEKPLEKPLDNPDQEKEEEIDKEKASAPYLRRLRTEALL</sequence>
<proteinExistence type="predicted"/>
<dbReference type="EMBL" id="FWPT01000012">
    <property type="protein sequence ID" value="SMA50461.1"/>
    <property type="molecule type" value="Genomic_DNA"/>
</dbReference>
<feature type="compositionally biased region" description="Basic residues" evidence="1">
    <location>
        <begin position="1"/>
        <end position="13"/>
    </location>
</feature>
<dbReference type="AlphaFoldDB" id="A0A1X7AQ60"/>
<accession>A0A1X7AQ60</accession>
<dbReference type="Proteomes" id="UP000196573">
    <property type="component" value="Unassembled WGS sequence"/>
</dbReference>
<feature type="region of interest" description="Disordered" evidence="1">
    <location>
        <begin position="305"/>
        <end position="328"/>
    </location>
</feature>
<keyword evidence="3" id="KW-1185">Reference proteome</keyword>
<evidence type="ECO:0000256" key="1">
    <source>
        <dbReference type="SAM" id="MobiDB-lite"/>
    </source>
</evidence>